<evidence type="ECO:0000313" key="12">
    <source>
        <dbReference type="Proteomes" id="UP000294862"/>
    </source>
</evidence>
<organism evidence="11 12">
    <name type="scientific">Dokdonella fugitiva</name>
    <dbReference type="NCBI Taxonomy" id="328517"/>
    <lineage>
        <taxon>Bacteria</taxon>
        <taxon>Pseudomonadati</taxon>
        <taxon>Pseudomonadota</taxon>
        <taxon>Gammaproteobacteria</taxon>
        <taxon>Lysobacterales</taxon>
        <taxon>Rhodanobacteraceae</taxon>
        <taxon>Dokdonella</taxon>
    </lineage>
</organism>
<dbReference type="Proteomes" id="UP000294862">
    <property type="component" value="Unassembled WGS sequence"/>
</dbReference>
<keyword evidence="4 7" id="KW-0574">Periplasm</keyword>
<accession>A0A4R2IAW8</accession>
<dbReference type="EMBL" id="SLWQ01000003">
    <property type="protein sequence ID" value="TCO41262.1"/>
    <property type="molecule type" value="Genomic_DNA"/>
</dbReference>
<dbReference type="PIRSF" id="PIRSF001488">
    <property type="entry name" value="Tdi_protein"/>
    <property type="match status" value="1"/>
</dbReference>
<name>A0A4R2IAW8_9GAMM</name>
<evidence type="ECO:0000256" key="9">
    <source>
        <dbReference type="SAM" id="SignalP"/>
    </source>
</evidence>
<evidence type="ECO:0000256" key="2">
    <source>
        <dbReference type="ARBA" id="ARBA00005791"/>
    </source>
</evidence>
<gene>
    <name evidence="11" type="ORF">EV148_103182</name>
</gene>
<dbReference type="OrthoDB" id="9784896at2"/>
<comment type="caution">
    <text evidence="11">The sequence shown here is derived from an EMBL/GenBank/DDBJ whole genome shotgun (WGS) entry which is preliminary data.</text>
</comment>
<feature type="domain" description="Thioredoxin" evidence="10">
    <location>
        <begin position="18"/>
        <end position="209"/>
    </location>
</feature>
<dbReference type="PROSITE" id="PS51352">
    <property type="entry name" value="THIOREDOXIN_2"/>
    <property type="match status" value="1"/>
</dbReference>
<feature type="signal peptide" evidence="9">
    <location>
        <begin position="1"/>
        <end position="20"/>
    </location>
</feature>
<evidence type="ECO:0000256" key="1">
    <source>
        <dbReference type="ARBA" id="ARBA00004418"/>
    </source>
</evidence>
<dbReference type="SUPFAM" id="SSF52833">
    <property type="entry name" value="Thioredoxin-like"/>
    <property type="match status" value="1"/>
</dbReference>
<dbReference type="InterPro" id="IPR036249">
    <property type="entry name" value="Thioredoxin-like_sf"/>
</dbReference>
<feature type="chain" id="PRO_5020892479" description="Thiol:disulfide interchange protein" evidence="9">
    <location>
        <begin position="21"/>
        <end position="226"/>
    </location>
</feature>
<dbReference type="PANTHER" id="PTHR35891">
    <property type="entry name" value="THIOL:DISULFIDE INTERCHANGE PROTEIN DSBA"/>
    <property type="match status" value="1"/>
</dbReference>
<dbReference type="GO" id="GO:0016491">
    <property type="term" value="F:oxidoreductase activity"/>
    <property type="evidence" value="ECO:0007669"/>
    <property type="project" value="InterPro"/>
</dbReference>
<dbReference type="AlphaFoldDB" id="A0A4R2IAW8"/>
<dbReference type="GO" id="GO:0042597">
    <property type="term" value="C:periplasmic space"/>
    <property type="evidence" value="ECO:0007669"/>
    <property type="project" value="UniProtKB-SubCell"/>
</dbReference>
<evidence type="ECO:0000259" key="10">
    <source>
        <dbReference type="PROSITE" id="PS51352"/>
    </source>
</evidence>
<keyword evidence="5 7" id="KW-1015">Disulfide bond</keyword>
<dbReference type="InterPro" id="IPR050824">
    <property type="entry name" value="Thiol_disulfide_DsbA"/>
</dbReference>
<dbReference type="InterPro" id="IPR023205">
    <property type="entry name" value="DsbA/DsbL"/>
</dbReference>
<sequence length="226" mass="24474">MLKHLGFLLAGLLLASTATADEPAAAAPATWEAGKNYFLIDPPQPTSSGDKVEVLEVFSYACPHCAHFQPYAEQIKQSLPDYAAFGYMPAIFNAQWEPYARAFYAAQSLGVLEQTHQALFDALHRDHLPLRTIDDLAGFYAGHGVDKAKFLSSAASFEVESKLQHATEVVRGAGVDGTPSILVAGKYRLSGQSAGGYPQMIELVNFLVKKEHDEHAKPAKAAAKKK</sequence>
<comment type="subcellular location">
    <subcellularLocation>
        <location evidence="1 7">Periplasm</location>
    </subcellularLocation>
</comment>
<keyword evidence="6" id="KW-0676">Redox-active center</keyword>
<evidence type="ECO:0000256" key="6">
    <source>
        <dbReference type="ARBA" id="ARBA00023284"/>
    </source>
</evidence>
<comment type="similarity">
    <text evidence="2">Belongs to the thioredoxin family. DsbA subfamily.</text>
</comment>
<dbReference type="InterPro" id="IPR013766">
    <property type="entry name" value="Thioredoxin_domain"/>
</dbReference>
<evidence type="ECO:0000256" key="7">
    <source>
        <dbReference type="PIRNR" id="PIRNR001488"/>
    </source>
</evidence>
<dbReference type="PANTHER" id="PTHR35891:SF2">
    <property type="entry name" value="THIOL:DISULFIDE INTERCHANGE PROTEIN DSBA"/>
    <property type="match status" value="1"/>
</dbReference>
<proteinExistence type="inferred from homology"/>
<protein>
    <recommendedName>
        <fullName evidence="7">Thiol:disulfide interchange protein</fullName>
    </recommendedName>
</protein>
<dbReference type="Gene3D" id="3.40.30.10">
    <property type="entry name" value="Glutaredoxin"/>
    <property type="match status" value="1"/>
</dbReference>
<dbReference type="Pfam" id="PF01323">
    <property type="entry name" value="DSBA"/>
    <property type="match status" value="1"/>
</dbReference>
<keyword evidence="12" id="KW-1185">Reference proteome</keyword>
<evidence type="ECO:0000256" key="8">
    <source>
        <dbReference type="PIRSR" id="PIRSR001488-1"/>
    </source>
</evidence>
<keyword evidence="3 9" id="KW-0732">Signal</keyword>
<dbReference type="InterPro" id="IPR001853">
    <property type="entry name" value="DSBA-like_thioredoxin_dom"/>
</dbReference>
<evidence type="ECO:0000256" key="4">
    <source>
        <dbReference type="ARBA" id="ARBA00022764"/>
    </source>
</evidence>
<dbReference type="CDD" id="cd03019">
    <property type="entry name" value="DsbA_DsbA"/>
    <property type="match status" value="1"/>
</dbReference>
<evidence type="ECO:0000256" key="3">
    <source>
        <dbReference type="ARBA" id="ARBA00022729"/>
    </source>
</evidence>
<feature type="disulfide bond" description="Redox-active" evidence="8">
    <location>
        <begin position="62"/>
        <end position="65"/>
    </location>
</feature>
<evidence type="ECO:0000313" key="11">
    <source>
        <dbReference type="EMBL" id="TCO41262.1"/>
    </source>
</evidence>
<evidence type="ECO:0000256" key="5">
    <source>
        <dbReference type="ARBA" id="ARBA00023157"/>
    </source>
</evidence>
<dbReference type="RefSeq" id="WP_131996070.1">
    <property type="nucleotide sequence ID" value="NZ_SLWQ01000003.1"/>
</dbReference>
<reference evidence="11 12" key="1">
    <citation type="journal article" date="2015" name="Stand. Genomic Sci.">
        <title>Genomic Encyclopedia of Bacterial and Archaeal Type Strains, Phase III: the genomes of soil and plant-associated and newly described type strains.</title>
        <authorList>
            <person name="Whitman W.B."/>
            <person name="Woyke T."/>
            <person name="Klenk H.P."/>
            <person name="Zhou Y."/>
            <person name="Lilburn T.G."/>
            <person name="Beck B.J."/>
            <person name="De Vos P."/>
            <person name="Vandamme P."/>
            <person name="Eisen J.A."/>
            <person name="Garrity G."/>
            <person name="Hugenholtz P."/>
            <person name="Kyrpides N.C."/>
        </authorList>
    </citation>
    <scope>NUCLEOTIDE SEQUENCE [LARGE SCALE GENOMIC DNA]</scope>
    <source>
        <strain evidence="11 12">A3</strain>
    </source>
</reference>